<evidence type="ECO:0000256" key="2">
    <source>
        <dbReference type="ARBA" id="ARBA00003015"/>
    </source>
</evidence>
<comment type="caution">
    <text evidence="7">Lacks conserved residue(s) required for the propagation of feature annotation.</text>
</comment>
<dbReference type="InterPro" id="IPR055361">
    <property type="entry name" value="tRNA_methyltr_TrmB_bact"/>
</dbReference>
<evidence type="ECO:0000256" key="3">
    <source>
        <dbReference type="ARBA" id="ARBA00022603"/>
    </source>
</evidence>
<evidence type="ECO:0000313" key="9">
    <source>
        <dbReference type="Proteomes" id="UP000010420"/>
    </source>
</evidence>
<protein>
    <recommendedName>
        <fullName evidence="7">tRNA (guanine-N(7)-)-methyltransferase</fullName>
        <ecNumber evidence="7">2.1.1.33</ecNumber>
    </recommendedName>
    <alternativeName>
        <fullName evidence="7">tRNA (guanine(46)-N(7))-methyltransferase</fullName>
    </alternativeName>
    <alternativeName>
        <fullName evidence="7">tRNA(m7G46)-methyltransferase</fullName>
    </alternativeName>
</protein>
<feature type="binding site" evidence="7">
    <location>
        <position position="50"/>
    </location>
    <ligand>
        <name>S-adenosyl-L-methionine</name>
        <dbReference type="ChEBI" id="CHEBI:59789"/>
    </ligand>
</feature>
<dbReference type="HAMAP" id="MF_01057">
    <property type="entry name" value="tRNA_methyltr_TrmB"/>
    <property type="match status" value="1"/>
</dbReference>
<dbReference type="EMBL" id="AMEZ01000120">
    <property type="protein sequence ID" value="EKY22740.1"/>
    <property type="molecule type" value="Genomic_DNA"/>
</dbReference>
<dbReference type="AlphaFoldDB" id="L1Q4V3"/>
<dbReference type="PROSITE" id="PS51625">
    <property type="entry name" value="SAM_MT_TRMB"/>
    <property type="match status" value="1"/>
</dbReference>
<feature type="binding site" evidence="7">
    <location>
        <position position="75"/>
    </location>
    <ligand>
        <name>S-adenosyl-L-methionine</name>
        <dbReference type="ChEBI" id="CHEBI:59789"/>
    </ligand>
</feature>
<feature type="binding site" evidence="7">
    <location>
        <position position="135"/>
    </location>
    <ligand>
        <name>substrate</name>
    </ligand>
</feature>
<sequence length="225" mass="26975">MIWSERYMRMRRKPWARPELEACEFFIQKPSEYKGRWKEFFGNDKPMYMELGCGKGTFMAVHGSENPDINYITVDIKDEVLVLAKRNIEAAYEKVGHEIDNVALMSQEILLIDEMLDENDVIERIYINFCNPWPKDRHKKRRLTHTRQLEKYKKFLKKGGEIWFKTDDDELFEESLEYFKECNFEIKYITYDLHDSGFEGNVTTEHEDMFTAQGIKTKFLIAQYN</sequence>
<keyword evidence="9" id="KW-1185">Reference proteome</keyword>
<dbReference type="CDD" id="cd02440">
    <property type="entry name" value="AdoMet_MTases"/>
    <property type="match status" value="1"/>
</dbReference>
<feature type="binding site" evidence="7">
    <location>
        <position position="131"/>
    </location>
    <ligand>
        <name>S-adenosyl-L-methionine</name>
        <dbReference type="ChEBI" id="CHEBI:59789"/>
    </ligand>
</feature>
<dbReference type="PANTHER" id="PTHR23417">
    <property type="entry name" value="3-DEOXY-D-MANNO-OCTULOSONIC-ACID TRANSFERASE/TRNA GUANINE-N 7 - -METHYLTRANSFERASE"/>
    <property type="match status" value="1"/>
</dbReference>
<keyword evidence="5 7" id="KW-0949">S-adenosyl-L-methionine</keyword>
<dbReference type="HOGENOM" id="CLU_050910_2_1_9"/>
<organism evidence="8 9">
    <name type="scientific">Clostridium celatum DSM 1785</name>
    <dbReference type="NCBI Taxonomy" id="545697"/>
    <lineage>
        <taxon>Bacteria</taxon>
        <taxon>Bacillati</taxon>
        <taxon>Bacillota</taxon>
        <taxon>Clostridia</taxon>
        <taxon>Eubacteriales</taxon>
        <taxon>Clostridiaceae</taxon>
        <taxon>Clostridium</taxon>
    </lineage>
</organism>
<evidence type="ECO:0000256" key="5">
    <source>
        <dbReference type="ARBA" id="ARBA00022691"/>
    </source>
</evidence>
<dbReference type="PATRIC" id="fig|545697.3.peg.3039"/>
<comment type="similarity">
    <text evidence="7">Belongs to the class I-like SAM-binding methyltransferase superfamily. TrmB family.</text>
</comment>
<dbReference type="Gene3D" id="3.40.50.150">
    <property type="entry name" value="Vaccinia Virus protein VP39"/>
    <property type="match status" value="1"/>
</dbReference>
<comment type="function">
    <text evidence="2 7">Catalyzes the formation of N(7)-methylguanine at position 46 (m7G46) in tRNA.</text>
</comment>
<accession>L1Q4V3</accession>
<dbReference type="SUPFAM" id="SSF53335">
    <property type="entry name" value="S-adenosyl-L-methionine-dependent methyltransferases"/>
    <property type="match status" value="1"/>
</dbReference>
<comment type="catalytic activity">
    <reaction evidence="1 7">
        <text>guanosine(46) in tRNA + S-adenosyl-L-methionine = N(7)-methylguanosine(46) in tRNA + S-adenosyl-L-homocysteine</text>
        <dbReference type="Rhea" id="RHEA:42708"/>
        <dbReference type="Rhea" id="RHEA-COMP:10188"/>
        <dbReference type="Rhea" id="RHEA-COMP:10189"/>
        <dbReference type="ChEBI" id="CHEBI:57856"/>
        <dbReference type="ChEBI" id="CHEBI:59789"/>
        <dbReference type="ChEBI" id="CHEBI:74269"/>
        <dbReference type="ChEBI" id="CHEBI:74480"/>
        <dbReference type="EC" id="2.1.1.33"/>
    </reaction>
</comment>
<reference evidence="8 9" key="1">
    <citation type="submission" date="2012-05" db="EMBL/GenBank/DDBJ databases">
        <authorList>
            <person name="Weinstock G."/>
            <person name="Sodergren E."/>
            <person name="Lobos E.A."/>
            <person name="Fulton L."/>
            <person name="Fulton R."/>
            <person name="Courtney L."/>
            <person name="Fronick C."/>
            <person name="O'Laughlin M."/>
            <person name="Godfrey J."/>
            <person name="Wilson R.M."/>
            <person name="Miner T."/>
            <person name="Farmer C."/>
            <person name="Delehaunty K."/>
            <person name="Cordes M."/>
            <person name="Minx P."/>
            <person name="Tomlinson C."/>
            <person name="Chen J."/>
            <person name="Wollam A."/>
            <person name="Pepin K.H."/>
            <person name="Bhonagiri V."/>
            <person name="Zhang X."/>
            <person name="Suruliraj S."/>
            <person name="Warren W."/>
            <person name="Mitreva M."/>
            <person name="Mardis E.R."/>
            <person name="Wilson R.K."/>
        </authorList>
    </citation>
    <scope>NUCLEOTIDE SEQUENCE [LARGE SCALE GENOMIC DNA]</scope>
    <source>
        <strain evidence="8 9">DSM 1785</strain>
    </source>
</reference>
<dbReference type="InterPro" id="IPR029063">
    <property type="entry name" value="SAM-dependent_MTases_sf"/>
</dbReference>
<dbReference type="Pfam" id="PF02390">
    <property type="entry name" value="Methyltransf_4"/>
    <property type="match status" value="1"/>
</dbReference>
<dbReference type="GO" id="GO:0008176">
    <property type="term" value="F:tRNA (guanine(46)-N7)-methyltransferase activity"/>
    <property type="evidence" value="ECO:0007669"/>
    <property type="project" value="UniProtKB-UniRule"/>
</dbReference>
<dbReference type="InterPro" id="IPR003358">
    <property type="entry name" value="tRNA_(Gua-N-7)_MeTrfase_Trmb"/>
</dbReference>
<evidence type="ECO:0000313" key="8">
    <source>
        <dbReference type="EMBL" id="EKY22740.1"/>
    </source>
</evidence>
<evidence type="ECO:0000256" key="7">
    <source>
        <dbReference type="HAMAP-Rule" id="MF_01057"/>
    </source>
</evidence>
<dbReference type="NCBIfam" id="NF001080">
    <property type="entry name" value="PRK00121.2-2"/>
    <property type="match status" value="1"/>
</dbReference>
<dbReference type="STRING" id="545697.HMPREF0216_03104"/>
<evidence type="ECO:0000256" key="1">
    <source>
        <dbReference type="ARBA" id="ARBA00000142"/>
    </source>
</evidence>
<keyword evidence="3 7" id="KW-0489">Methyltransferase</keyword>
<proteinExistence type="inferred from homology"/>
<name>L1Q4V3_9CLOT</name>
<dbReference type="EC" id="2.1.1.33" evidence="7"/>
<dbReference type="eggNOG" id="COG0220">
    <property type="taxonomic scope" value="Bacteria"/>
</dbReference>
<evidence type="ECO:0000256" key="6">
    <source>
        <dbReference type="ARBA" id="ARBA00022694"/>
    </source>
</evidence>
<comment type="caution">
    <text evidence="8">The sequence shown here is derived from an EMBL/GenBank/DDBJ whole genome shotgun (WGS) entry which is preliminary data.</text>
</comment>
<dbReference type="PANTHER" id="PTHR23417:SF14">
    <property type="entry name" value="PENTACOTRIPEPTIDE-REPEAT REGION OF PRORP DOMAIN-CONTAINING PROTEIN"/>
    <property type="match status" value="1"/>
</dbReference>
<gene>
    <name evidence="7" type="primary">trmB</name>
    <name evidence="8" type="ORF">HMPREF0216_03104</name>
</gene>
<keyword evidence="4 7" id="KW-0808">Transferase</keyword>
<dbReference type="NCBIfam" id="TIGR00091">
    <property type="entry name" value="tRNA (guanosine(46)-N7)-methyltransferase TrmB"/>
    <property type="match status" value="1"/>
</dbReference>
<keyword evidence="6 7" id="KW-0819">tRNA processing</keyword>
<comment type="pathway">
    <text evidence="7">tRNA modification; N(7)-methylguanine-tRNA biosynthesis.</text>
</comment>
<dbReference type="GO" id="GO:0043527">
    <property type="term" value="C:tRNA methyltransferase complex"/>
    <property type="evidence" value="ECO:0007669"/>
    <property type="project" value="TreeGrafter"/>
</dbReference>
<dbReference type="UniPathway" id="UPA00989"/>
<feature type="binding site" evidence="7">
    <location>
        <position position="167"/>
    </location>
    <ligand>
        <name>substrate</name>
    </ligand>
</feature>
<feature type="binding site" evidence="7">
    <location>
        <position position="108"/>
    </location>
    <ligand>
        <name>S-adenosyl-L-methionine</name>
        <dbReference type="ChEBI" id="CHEBI:59789"/>
    </ligand>
</feature>
<evidence type="ECO:0000256" key="4">
    <source>
        <dbReference type="ARBA" id="ARBA00022679"/>
    </source>
</evidence>
<dbReference type="Proteomes" id="UP000010420">
    <property type="component" value="Unassembled WGS sequence"/>
</dbReference>